<evidence type="ECO:0000313" key="3">
    <source>
        <dbReference type="EMBL" id="PWR24256.1"/>
    </source>
</evidence>
<dbReference type="NCBIfam" id="NF040713">
    <property type="entry name" value="ZapE"/>
    <property type="match status" value="1"/>
</dbReference>
<dbReference type="GO" id="GO:0016887">
    <property type="term" value="F:ATP hydrolysis activity"/>
    <property type="evidence" value="ECO:0007669"/>
    <property type="project" value="InterPro"/>
</dbReference>
<name>A0A317EDA9_9PROT</name>
<dbReference type="Pfam" id="PF03969">
    <property type="entry name" value="AFG1_ATPase"/>
    <property type="match status" value="1"/>
</dbReference>
<sequence>MSGPLDAYAALVAEGTVESDPAQRLAIEKLEILHQRLALWSPPEARAARGLFGWLTGARKSHEEPPQGLYLYGGVGRGKSMLMDLFFRGAAVEKKLRVHFHAFMQDVHAAINAHRRLTDAERAKRGGDDPIPVVARDIAAEARLLCFDEFQVTDVADAMILSRLFHVLWQEQVVVVATSNRAPRELYLGGLNRPLFLPFIDELEATLDVLHLDGARDWRMQRLAGHPVYFSPLGPEATRALDAAFADLTRGAGAAPCILDVQGRKVTIPHAAYGVARARFADLCAAALGPADYLTISRAFHTLVLDDVPSLTPEKRNEAKRFVTLIDALYEAKTKLVVSAAAPPETLYPEGDGAFEFERTVSRLNEMQSDEYLALGHGAG</sequence>
<dbReference type="InterPro" id="IPR005654">
    <property type="entry name" value="ATPase_AFG1-like"/>
</dbReference>
<gene>
    <name evidence="3" type="ORF">DKG74_09060</name>
</gene>
<dbReference type="OrthoDB" id="9774491at2"/>
<keyword evidence="4" id="KW-1185">Reference proteome</keyword>
<dbReference type="SUPFAM" id="SSF52540">
    <property type="entry name" value="P-loop containing nucleoside triphosphate hydrolases"/>
    <property type="match status" value="1"/>
</dbReference>
<dbReference type="GO" id="GO:0051301">
    <property type="term" value="P:cell division"/>
    <property type="evidence" value="ECO:0007669"/>
    <property type="project" value="UniProtKB-KW"/>
</dbReference>
<keyword evidence="3" id="KW-0132">Cell division</keyword>
<dbReference type="GO" id="GO:0005524">
    <property type="term" value="F:ATP binding"/>
    <property type="evidence" value="ECO:0007669"/>
    <property type="project" value="UniProtKB-KW"/>
</dbReference>
<keyword evidence="3" id="KW-0131">Cell cycle</keyword>
<keyword evidence="2" id="KW-0067">ATP-binding</keyword>
<dbReference type="PANTHER" id="PTHR12169:SF6">
    <property type="entry name" value="AFG1-LIKE ATPASE"/>
    <property type="match status" value="1"/>
</dbReference>
<dbReference type="PANTHER" id="PTHR12169">
    <property type="entry name" value="ATPASE N2B"/>
    <property type="match status" value="1"/>
</dbReference>
<organism evidence="3 4">
    <name type="scientific">Zavarzinia aquatilis</name>
    <dbReference type="NCBI Taxonomy" id="2211142"/>
    <lineage>
        <taxon>Bacteria</taxon>
        <taxon>Pseudomonadati</taxon>
        <taxon>Pseudomonadota</taxon>
        <taxon>Alphaproteobacteria</taxon>
        <taxon>Rhodospirillales</taxon>
        <taxon>Zavarziniaceae</taxon>
        <taxon>Zavarzinia</taxon>
    </lineage>
</organism>
<dbReference type="RefSeq" id="WP_109904904.1">
    <property type="nucleotide sequence ID" value="NZ_QGLE01000004.1"/>
</dbReference>
<protein>
    <submittedName>
        <fullName evidence="3">Cell division protein ZapE</fullName>
    </submittedName>
</protein>
<dbReference type="EMBL" id="QGLE01000004">
    <property type="protein sequence ID" value="PWR24256.1"/>
    <property type="molecule type" value="Genomic_DNA"/>
</dbReference>
<dbReference type="InterPro" id="IPR027417">
    <property type="entry name" value="P-loop_NTPase"/>
</dbReference>
<dbReference type="Gene3D" id="3.40.50.300">
    <property type="entry name" value="P-loop containing nucleotide triphosphate hydrolases"/>
    <property type="match status" value="1"/>
</dbReference>
<evidence type="ECO:0000256" key="1">
    <source>
        <dbReference type="ARBA" id="ARBA00022741"/>
    </source>
</evidence>
<evidence type="ECO:0000256" key="2">
    <source>
        <dbReference type="ARBA" id="ARBA00022840"/>
    </source>
</evidence>
<reference evidence="3 4" key="1">
    <citation type="submission" date="2018-05" db="EMBL/GenBank/DDBJ databases">
        <title>Zavarzinia sp. HR-AS.</title>
        <authorList>
            <person name="Lee Y."/>
            <person name="Jeon C.O."/>
        </authorList>
    </citation>
    <scope>NUCLEOTIDE SEQUENCE [LARGE SCALE GENOMIC DNA]</scope>
    <source>
        <strain evidence="3 4">HR-AS</strain>
    </source>
</reference>
<comment type="caution">
    <text evidence="3">The sequence shown here is derived from an EMBL/GenBank/DDBJ whole genome shotgun (WGS) entry which is preliminary data.</text>
</comment>
<proteinExistence type="predicted"/>
<dbReference type="AlphaFoldDB" id="A0A317EDA9"/>
<accession>A0A317EDA9</accession>
<dbReference type="GO" id="GO:0005737">
    <property type="term" value="C:cytoplasm"/>
    <property type="evidence" value="ECO:0007669"/>
    <property type="project" value="TreeGrafter"/>
</dbReference>
<evidence type="ECO:0000313" key="4">
    <source>
        <dbReference type="Proteomes" id="UP000245461"/>
    </source>
</evidence>
<dbReference type="Proteomes" id="UP000245461">
    <property type="component" value="Unassembled WGS sequence"/>
</dbReference>
<keyword evidence="1" id="KW-0547">Nucleotide-binding</keyword>